<gene>
    <name evidence="2" type="ORF">RDB_LOCUS38200</name>
</gene>
<name>A0A8H3A7P5_9AGAM</name>
<reference evidence="2" key="1">
    <citation type="submission" date="2021-01" db="EMBL/GenBank/DDBJ databases">
        <authorList>
            <person name="Kaushik A."/>
        </authorList>
    </citation>
    <scope>NUCLEOTIDE SEQUENCE</scope>
    <source>
        <strain evidence="2">AG1-1A</strain>
    </source>
</reference>
<evidence type="ECO:0000256" key="1">
    <source>
        <dbReference type="SAM" id="MobiDB-lite"/>
    </source>
</evidence>
<comment type="caution">
    <text evidence="2">The sequence shown here is derived from an EMBL/GenBank/DDBJ whole genome shotgun (WGS) entry which is preliminary data.</text>
</comment>
<protein>
    <submittedName>
        <fullName evidence="2">Uncharacterized protein</fullName>
    </submittedName>
</protein>
<accession>A0A8H3A7P5</accession>
<sequence length="358" mass="38855">MAAPGYSSSENSAPAYSASASDGEHVLEFQSPLVARPVNLPDRYVFQSQRIKLDLGARVWPTDTPCFGYTGTVEGVVSVASLEHVKSVVVVVEGVVTTSYMERGVLAGHSESILFQRSTTLYKKGPILPDLESGLDYPFSIGFPTTCDGRIDPLPPSFKYSFPGVSLKIQYHVRVEMPRSGLRRRENIMVPILYLPRSHAHTSLQELPLYTDRVDPSVMTPTQGMKEIDLPPRSANKTSKHSKPLSTGVQAKIALPFPLIIASGDPIPFVITIHSQSQAIAVLYTNITLQLFKVTTTQVPQGTLSKEEVLASGNAYDLEQPGNGVQVLRGELGSGVLGAEHSWSVGEMIQIKVNPASK</sequence>
<feature type="region of interest" description="Disordered" evidence="1">
    <location>
        <begin position="222"/>
        <end position="245"/>
    </location>
</feature>
<dbReference type="InterPro" id="IPR014752">
    <property type="entry name" value="Arrestin-like_C"/>
</dbReference>
<organism evidence="2 3">
    <name type="scientific">Rhizoctonia solani</name>
    <dbReference type="NCBI Taxonomy" id="456999"/>
    <lineage>
        <taxon>Eukaryota</taxon>
        <taxon>Fungi</taxon>
        <taxon>Dikarya</taxon>
        <taxon>Basidiomycota</taxon>
        <taxon>Agaricomycotina</taxon>
        <taxon>Agaricomycetes</taxon>
        <taxon>Cantharellales</taxon>
        <taxon>Ceratobasidiaceae</taxon>
        <taxon>Rhizoctonia</taxon>
    </lineage>
</organism>
<dbReference type="EMBL" id="CAJMWR010000821">
    <property type="protein sequence ID" value="CAE6403683.1"/>
    <property type="molecule type" value="Genomic_DNA"/>
</dbReference>
<proteinExistence type="predicted"/>
<dbReference type="Gene3D" id="2.60.40.640">
    <property type="match status" value="1"/>
</dbReference>
<evidence type="ECO:0000313" key="3">
    <source>
        <dbReference type="Proteomes" id="UP000663840"/>
    </source>
</evidence>
<evidence type="ECO:0000313" key="2">
    <source>
        <dbReference type="EMBL" id="CAE6403683.1"/>
    </source>
</evidence>
<dbReference type="Proteomes" id="UP000663840">
    <property type="component" value="Unassembled WGS sequence"/>
</dbReference>
<dbReference type="AlphaFoldDB" id="A0A8H3A7P5"/>